<evidence type="ECO:0000256" key="1">
    <source>
        <dbReference type="ARBA" id="ARBA00004370"/>
    </source>
</evidence>
<keyword evidence="2" id="KW-0472">Membrane</keyword>
<dbReference type="PANTHER" id="PTHR35603">
    <property type="match status" value="1"/>
</dbReference>
<reference evidence="5 6" key="1">
    <citation type="submission" date="2020-09" db="EMBL/GenBank/DDBJ databases">
        <title>Pseudoxanthomonas sp. CAU 1598 isolated from sand of Yaerae Beach.</title>
        <authorList>
            <person name="Kim W."/>
        </authorList>
    </citation>
    <scope>NUCLEOTIDE SEQUENCE [LARGE SCALE GENOMIC DNA]</scope>
    <source>
        <strain evidence="5 6">CAU 1598</strain>
    </source>
</reference>
<dbReference type="Proteomes" id="UP000613768">
    <property type="component" value="Unassembled WGS sequence"/>
</dbReference>
<feature type="domain" description="Glycine zipper 2TM" evidence="4">
    <location>
        <begin position="99"/>
        <end position="136"/>
    </location>
</feature>
<accession>A0AAW3ZRD9</accession>
<dbReference type="GO" id="GO:0019867">
    <property type="term" value="C:outer membrane"/>
    <property type="evidence" value="ECO:0007669"/>
    <property type="project" value="InterPro"/>
</dbReference>
<dbReference type="PANTHER" id="PTHR35603:SF2">
    <property type="entry name" value="OUTER MEMBRANE LIPOPROTEIN"/>
    <property type="match status" value="1"/>
</dbReference>
<evidence type="ECO:0000313" key="6">
    <source>
        <dbReference type="Proteomes" id="UP000613768"/>
    </source>
</evidence>
<feature type="chain" id="PRO_5043587908" evidence="3">
    <location>
        <begin position="30"/>
        <end position="227"/>
    </location>
</feature>
<comment type="subcellular location">
    <subcellularLocation>
        <location evidence="1">Membrane</location>
    </subcellularLocation>
</comment>
<evidence type="ECO:0000256" key="2">
    <source>
        <dbReference type="ARBA" id="ARBA00023136"/>
    </source>
</evidence>
<protein>
    <submittedName>
        <fullName evidence="5">Glycine zipper 2TM domain-containing protein</fullName>
    </submittedName>
</protein>
<organism evidence="5 6">
    <name type="scientific">Pseudomarimonas arenosa</name>
    <dbReference type="NCBI Taxonomy" id="2774145"/>
    <lineage>
        <taxon>Bacteria</taxon>
        <taxon>Pseudomonadati</taxon>
        <taxon>Pseudomonadota</taxon>
        <taxon>Gammaproteobacteria</taxon>
        <taxon>Lysobacterales</taxon>
        <taxon>Lysobacteraceae</taxon>
        <taxon>Pseudomarimonas</taxon>
    </lineage>
</organism>
<keyword evidence="6" id="KW-1185">Reference proteome</keyword>
<feature type="signal peptide" evidence="3">
    <location>
        <begin position="1"/>
        <end position="29"/>
    </location>
</feature>
<evidence type="ECO:0000259" key="4">
    <source>
        <dbReference type="Pfam" id="PF05433"/>
    </source>
</evidence>
<proteinExistence type="predicted"/>
<name>A0AAW3ZRD9_9GAMM</name>
<dbReference type="AlphaFoldDB" id="A0AAW3ZRD9"/>
<dbReference type="Pfam" id="PF05433">
    <property type="entry name" value="Rick_17kDa_Anti"/>
    <property type="match status" value="1"/>
</dbReference>
<dbReference type="EMBL" id="JACYTR010000052">
    <property type="protein sequence ID" value="MBD8527440.1"/>
    <property type="molecule type" value="Genomic_DNA"/>
</dbReference>
<evidence type="ECO:0000313" key="5">
    <source>
        <dbReference type="EMBL" id="MBD8527440.1"/>
    </source>
</evidence>
<evidence type="ECO:0000256" key="3">
    <source>
        <dbReference type="SAM" id="SignalP"/>
    </source>
</evidence>
<sequence length="227" mass="25683">MKIRTANKKRPLATGLALLLAGLSGSAFAEHNERNDGESVSRLDRARVTRVEQMERQPDYYSYQECWNEQSNRNEGGYYRDRDGRLYRYENERKSSSTAGAIIGAIVGGALGNQVGDGSGRKAATIAGAVIGAGVGKHANDRANERANDRQNRTYEGYDRFRDTSGSELRCRTVTDIDYRRRYGDHRYPEYTSYRVTYAYAGHSYQSITNQRPGRFVQVRVDVQLQD</sequence>
<dbReference type="InterPro" id="IPR008816">
    <property type="entry name" value="Gly_zipper_2TM_dom"/>
</dbReference>
<dbReference type="InterPro" id="IPR051407">
    <property type="entry name" value="Bact_OM_lipoprot/Surf_antigen"/>
</dbReference>
<dbReference type="RefSeq" id="WP_192030860.1">
    <property type="nucleotide sequence ID" value="NZ_JACYTR010000052.1"/>
</dbReference>
<keyword evidence="3" id="KW-0732">Signal</keyword>
<gene>
    <name evidence="5" type="ORF">IFO71_16980</name>
</gene>
<comment type="caution">
    <text evidence="5">The sequence shown here is derived from an EMBL/GenBank/DDBJ whole genome shotgun (WGS) entry which is preliminary data.</text>
</comment>